<accession>A0A2G2ZH74</accession>
<protein>
    <recommendedName>
        <fullName evidence="3">cellulase</fullName>
        <ecNumber evidence="3">3.2.1.4</ecNumber>
    </recommendedName>
</protein>
<dbReference type="SUPFAM" id="SSF48208">
    <property type="entry name" value="Six-hairpin glycosidases"/>
    <property type="match status" value="1"/>
</dbReference>
<dbReference type="EMBL" id="AYRZ02000005">
    <property type="protein sequence ID" value="PHT81284.1"/>
    <property type="molecule type" value="Genomic_DNA"/>
</dbReference>
<reference evidence="9 10" key="1">
    <citation type="journal article" date="2014" name="Nat. Genet.">
        <title>Genome sequence of the hot pepper provides insights into the evolution of pungency in Capsicum species.</title>
        <authorList>
            <person name="Kim S."/>
            <person name="Park M."/>
            <person name="Yeom S.I."/>
            <person name="Kim Y.M."/>
            <person name="Lee J.M."/>
            <person name="Lee H.A."/>
            <person name="Seo E."/>
            <person name="Choi J."/>
            <person name="Cheong K."/>
            <person name="Kim K.T."/>
            <person name="Jung K."/>
            <person name="Lee G.W."/>
            <person name="Oh S.K."/>
            <person name="Bae C."/>
            <person name="Kim S.B."/>
            <person name="Lee H.Y."/>
            <person name="Kim S.Y."/>
            <person name="Kim M.S."/>
            <person name="Kang B.C."/>
            <person name="Jo Y.D."/>
            <person name="Yang H.B."/>
            <person name="Jeong H.J."/>
            <person name="Kang W.H."/>
            <person name="Kwon J.K."/>
            <person name="Shin C."/>
            <person name="Lim J.Y."/>
            <person name="Park J.H."/>
            <person name="Huh J.H."/>
            <person name="Kim J.S."/>
            <person name="Kim B.D."/>
            <person name="Cohen O."/>
            <person name="Paran I."/>
            <person name="Suh M.C."/>
            <person name="Lee S.B."/>
            <person name="Kim Y.K."/>
            <person name="Shin Y."/>
            <person name="Noh S.J."/>
            <person name="Park J."/>
            <person name="Seo Y.S."/>
            <person name="Kwon S.Y."/>
            <person name="Kim H.A."/>
            <person name="Park J.M."/>
            <person name="Kim H.J."/>
            <person name="Choi S.B."/>
            <person name="Bosland P.W."/>
            <person name="Reeves G."/>
            <person name="Jo S.H."/>
            <person name="Lee B.W."/>
            <person name="Cho H.T."/>
            <person name="Choi H.S."/>
            <person name="Lee M.S."/>
            <person name="Yu Y."/>
            <person name="Do Choi Y."/>
            <person name="Park B.S."/>
            <person name="van Deynze A."/>
            <person name="Ashrafi H."/>
            <person name="Hill T."/>
            <person name="Kim W.T."/>
            <person name="Pai H.S."/>
            <person name="Ahn H.K."/>
            <person name="Yeam I."/>
            <person name="Giovannoni J.J."/>
            <person name="Rose J.K."/>
            <person name="Sorensen I."/>
            <person name="Lee S.J."/>
            <person name="Kim R.W."/>
            <person name="Choi I.Y."/>
            <person name="Choi B.S."/>
            <person name="Lim J.S."/>
            <person name="Lee Y.H."/>
            <person name="Choi D."/>
        </authorList>
    </citation>
    <scope>NUCLEOTIDE SEQUENCE [LARGE SCALE GENOMIC DNA]</scope>
    <source>
        <strain evidence="10">cv. CM334</strain>
    </source>
</reference>
<dbReference type="InterPro" id="IPR012341">
    <property type="entry name" value="6hp_glycosidase-like_sf"/>
</dbReference>
<sequence length="438" mass="50935">MRKVRLRWFGHVSRRGTDAPVRRCERLAFDGFRRGRGRPKKYCREVIRRDMEQLQLKEDMTLDRKVWRTRIRVEVANFDYGDAMDKTLLFFEAQRSGKLPPNQRVKWRGDSGLKDGFLQGVNLVGGYYDAGDHVKFGLPMAYSLTMLAWSVVDFTKEIADLNQMGNTLAAIKWGTNYFIKAHTQPNVLWAQFLRAKKYETSDRFHIYKYVGLHTCGVEHATRRHKKVSSELIASVYVNHFRDGKGPSIREIQKIVFKTLRCNASYWMCWKGSVIAKNIFRGTPEHGYACLPAFFHMVELLNPRSSYSIMINRMNGSFVYYFLAFKACIQGYGHMRKVITVDGTHFYGKYGGILLSAVAQDTENHIFPIAFCVIDKENNASWTFFFQKLKSIVEHEQNLCVISNRHISISNAFSRIYSRAHHELCMRHLAENLCVNQHY</sequence>
<evidence type="ECO:0000313" key="10">
    <source>
        <dbReference type="Proteomes" id="UP000222542"/>
    </source>
</evidence>
<proteinExistence type="inferred from homology"/>
<dbReference type="InterPro" id="IPR008928">
    <property type="entry name" value="6-hairpin_glycosidase_sf"/>
</dbReference>
<name>A0A2G2ZH74_CAPAN</name>
<evidence type="ECO:0000256" key="4">
    <source>
        <dbReference type="ARBA" id="ARBA00023001"/>
    </source>
</evidence>
<dbReference type="PANTHER" id="PTHR31973:SF195">
    <property type="entry name" value="MUDR FAMILY TRANSPOSASE"/>
    <property type="match status" value="1"/>
</dbReference>
<dbReference type="GO" id="GO:0008810">
    <property type="term" value="F:cellulase activity"/>
    <property type="evidence" value="ECO:0007669"/>
    <property type="project" value="UniProtKB-EC"/>
</dbReference>
<dbReference type="STRING" id="4072.A0A2G2ZH74"/>
<evidence type="ECO:0000313" key="9">
    <source>
        <dbReference type="EMBL" id="PHT81284.1"/>
    </source>
</evidence>
<feature type="domain" description="MULE transposase" evidence="8">
    <location>
        <begin position="337"/>
        <end position="431"/>
    </location>
</feature>
<keyword evidence="6" id="KW-0624">Polysaccharide degradation</keyword>
<comment type="similarity">
    <text evidence="2">Belongs to the glycosyl hydrolase 9 (cellulase E) family.</text>
</comment>
<dbReference type="Pfam" id="PF00759">
    <property type="entry name" value="Glyco_hydro_9"/>
    <property type="match status" value="1"/>
</dbReference>
<evidence type="ECO:0000259" key="7">
    <source>
        <dbReference type="Pfam" id="PF00759"/>
    </source>
</evidence>
<organism evidence="9 10">
    <name type="scientific">Capsicum annuum</name>
    <name type="common">Capsicum pepper</name>
    <dbReference type="NCBI Taxonomy" id="4072"/>
    <lineage>
        <taxon>Eukaryota</taxon>
        <taxon>Viridiplantae</taxon>
        <taxon>Streptophyta</taxon>
        <taxon>Embryophyta</taxon>
        <taxon>Tracheophyta</taxon>
        <taxon>Spermatophyta</taxon>
        <taxon>Magnoliopsida</taxon>
        <taxon>eudicotyledons</taxon>
        <taxon>Gunneridae</taxon>
        <taxon>Pentapetalae</taxon>
        <taxon>asterids</taxon>
        <taxon>lamiids</taxon>
        <taxon>Solanales</taxon>
        <taxon>Solanaceae</taxon>
        <taxon>Solanoideae</taxon>
        <taxon>Capsiceae</taxon>
        <taxon>Capsicum</taxon>
    </lineage>
</organism>
<gene>
    <name evidence="9" type="ORF">T459_14299</name>
</gene>
<feature type="domain" description="Glycoside hydrolase family 9" evidence="7">
    <location>
        <begin position="80"/>
        <end position="192"/>
    </location>
</feature>
<comment type="caution">
    <text evidence="9">The sequence shown here is derived from an EMBL/GenBank/DDBJ whole genome shotgun (WGS) entry which is preliminary data.</text>
</comment>
<evidence type="ECO:0000256" key="5">
    <source>
        <dbReference type="ARBA" id="ARBA00023277"/>
    </source>
</evidence>
<dbReference type="InterPro" id="IPR018289">
    <property type="entry name" value="MULE_transposase_dom"/>
</dbReference>
<comment type="catalytic activity">
    <reaction evidence="1">
        <text>Endohydrolysis of (1-&gt;4)-beta-D-glucosidic linkages in cellulose, lichenin and cereal beta-D-glucans.</text>
        <dbReference type="EC" id="3.2.1.4"/>
    </reaction>
</comment>
<evidence type="ECO:0000256" key="2">
    <source>
        <dbReference type="ARBA" id="ARBA00007072"/>
    </source>
</evidence>
<evidence type="ECO:0000256" key="3">
    <source>
        <dbReference type="ARBA" id="ARBA00012601"/>
    </source>
</evidence>
<dbReference type="Gramene" id="PHT81284">
    <property type="protein sequence ID" value="PHT81284"/>
    <property type="gene ID" value="T459_14299"/>
</dbReference>
<dbReference type="EC" id="3.2.1.4" evidence="3"/>
<keyword evidence="10" id="KW-1185">Reference proteome</keyword>
<evidence type="ECO:0000259" key="8">
    <source>
        <dbReference type="Pfam" id="PF10551"/>
    </source>
</evidence>
<dbReference type="Pfam" id="PF10551">
    <property type="entry name" value="MULE"/>
    <property type="match status" value="1"/>
</dbReference>
<dbReference type="AlphaFoldDB" id="A0A2G2ZH74"/>
<evidence type="ECO:0000256" key="1">
    <source>
        <dbReference type="ARBA" id="ARBA00000966"/>
    </source>
</evidence>
<keyword evidence="5" id="KW-0119">Carbohydrate metabolism</keyword>
<keyword evidence="4" id="KW-0136">Cellulose degradation</keyword>
<evidence type="ECO:0000256" key="6">
    <source>
        <dbReference type="ARBA" id="ARBA00023326"/>
    </source>
</evidence>
<dbReference type="Proteomes" id="UP000222542">
    <property type="component" value="Unassembled WGS sequence"/>
</dbReference>
<dbReference type="PANTHER" id="PTHR31973">
    <property type="entry name" value="POLYPROTEIN, PUTATIVE-RELATED"/>
    <property type="match status" value="1"/>
</dbReference>
<dbReference type="Gene3D" id="1.50.10.10">
    <property type="match status" value="1"/>
</dbReference>
<reference evidence="9 10" key="2">
    <citation type="journal article" date="2017" name="Genome Biol.">
        <title>New reference genome sequences of hot pepper reveal the massive evolution of plant disease-resistance genes by retroduplication.</title>
        <authorList>
            <person name="Kim S."/>
            <person name="Park J."/>
            <person name="Yeom S.I."/>
            <person name="Kim Y.M."/>
            <person name="Seo E."/>
            <person name="Kim K.T."/>
            <person name="Kim M.S."/>
            <person name="Lee J.M."/>
            <person name="Cheong K."/>
            <person name="Shin H.S."/>
            <person name="Kim S.B."/>
            <person name="Han K."/>
            <person name="Lee J."/>
            <person name="Park M."/>
            <person name="Lee H.A."/>
            <person name="Lee H.Y."/>
            <person name="Lee Y."/>
            <person name="Oh S."/>
            <person name="Lee J.H."/>
            <person name="Choi E."/>
            <person name="Choi E."/>
            <person name="Lee S.E."/>
            <person name="Jeon J."/>
            <person name="Kim H."/>
            <person name="Choi G."/>
            <person name="Song H."/>
            <person name="Lee J."/>
            <person name="Lee S.C."/>
            <person name="Kwon J.K."/>
            <person name="Lee H.Y."/>
            <person name="Koo N."/>
            <person name="Hong Y."/>
            <person name="Kim R.W."/>
            <person name="Kang W.H."/>
            <person name="Huh J.H."/>
            <person name="Kang B.C."/>
            <person name="Yang T.J."/>
            <person name="Lee Y.H."/>
            <person name="Bennetzen J.L."/>
            <person name="Choi D."/>
        </authorList>
    </citation>
    <scope>NUCLEOTIDE SEQUENCE [LARGE SCALE GENOMIC DNA]</scope>
    <source>
        <strain evidence="10">cv. CM334</strain>
    </source>
</reference>
<dbReference type="InterPro" id="IPR001701">
    <property type="entry name" value="Glyco_hydro_9"/>
</dbReference>
<dbReference type="GO" id="GO:0030245">
    <property type="term" value="P:cellulose catabolic process"/>
    <property type="evidence" value="ECO:0007669"/>
    <property type="project" value="UniProtKB-KW"/>
</dbReference>